<accession>A0A9E2BIN4</accession>
<proteinExistence type="predicted"/>
<evidence type="ECO:0000313" key="1">
    <source>
        <dbReference type="EMBL" id="MBT9145266.1"/>
    </source>
</evidence>
<name>A0A9E2BIN4_PSYF1</name>
<evidence type="ECO:0000313" key="2">
    <source>
        <dbReference type="Proteomes" id="UP000811545"/>
    </source>
</evidence>
<dbReference type="EMBL" id="QLTW01000068">
    <property type="protein sequence ID" value="MBT9145266.1"/>
    <property type="molecule type" value="Genomic_DNA"/>
</dbReference>
<gene>
    <name evidence="1" type="ORF">DDT42_01136</name>
</gene>
<reference evidence="1 2" key="1">
    <citation type="journal article" date="2021" name="bioRxiv">
        <title>Unique metabolic strategies in Hadean analogues reveal hints for primordial physiology.</title>
        <authorList>
            <person name="Nobu M.K."/>
            <person name="Nakai R."/>
            <person name="Tamazawa S."/>
            <person name="Mori H."/>
            <person name="Toyoda A."/>
            <person name="Ijiri A."/>
            <person name="Suzuki S."/>
            <person name="Kurokawa K."/>
            <person name="Kamagata Y."/>
            <person name="Tamaki H."/>
        </authorList>
    </citation>
    <scope>NUCLEOTIDE SEQUENCE [LARGE SCALE GENOMIC DNA]</scope>
    <source>
        <strain evidence="1">BS525</strain>
    </source>
</reference>
<comment type="caution">
    <text evidence="1">The sequence shown here is derived from an EMBL/GenBank/DDBJ whole genome shotgun (WGS) entry which is preliminary data.</text>
</comment>
<sequence length="57" mass="6214">MSETVLKKRGSAKRRIILTLLVALAFLLSFSGNVYGGPSEDDGRNNSIVPIQEIKLP</sequence>
<protein>
    <submittedName>
        <fullName evidence="1">Uncharacterized protein</fullName>
    </submittedName>
</protein>
<organism evidence="1 2">
    <name type="scientific">Psychracetigena formicireducens</name>
    <dbReference type="NCBI Taxonomy" id="2986056"/>
    <lineage>
        <taxon>Bacteria</taxon>
        <taxon>Bacillati</taxon>
        <taxon>Candidatus Lithacetigenota</taxon>
        <taxon>Candidatus Psychracetigena</taxon>
    </lineage>
</organism>
<dbReference type="AlphaFoldDB" id="A0A9E2BIN4"/>
<dbReference type="Proteomes" id="UP000811545">
    <property type="component" value="Unassembled WGS sequence"/>
</dbReference>